<keyword evidence="2" id="KW-1185">Reference proteome</keyword>
<dbReference type="AlphaFoldDB" id="A0A0V1CRH5"/>
<evidence type="ECO:0000313" key="1">
    <source>
        <dbReference type="EMBL" id="KRY51855.1"/>
    </source>
</evidence>
<dbReference type="Proteomes" id="UP000054653">
    <property type="component" value="Unassembled WGS sequence"/>
</dbReference>
<dbReference type="EMBL" id="JYDI01000116">
    <property type="protein sequence ID" value="KRY51855.1"/>
    <property type="molecule type" value="Genomic_DNA"/>
</dbReference>
<protein>
    <submittedName>
        <fullName evidence="1">Uncharacterized protein</fullName>
    </submittedName>
</protein>
<reference evidence="1 2" key="1">
    <citation type="submission" date="2015-01" db="EMBL/GenBank/DDBJ databases">
        <title>Evolution of Trichinella species and genotypes.</title>
        <authorList>
            <person name="Korhonen P.K."/>
            <person name="Edoardo P."/>
            <person name="Giuseppe L.R."/>
            <person name="Gasser R.B."/>
        </authorList>
    </citation>
    <scope>NUCLEOTIDE SEQUENCE [LARGE SCALE GENOMIC DNA]</scope>
    <source>
        <strain evidence="1">ISS120</strain>
    </source>
</reference>
<proteinExistence type="predicted"/>
<organism evidence="1 2">
    <name type="scientific">Trichinella britovi</name>
    <name type="common">Parasitic roundworm</name>
    <dbReference type="NCBI Taxonomy" id="45882"/>
    <lineage>
        <taxon>Eukaryota</taxon>
        <taxon>Metazoa</taxon>
        <taxon>Ecdysozoa</taxon>
        <taxon>Nematoda</taxon>
        <taxon>Enoplea</taxon>
        <taxon>Dorylaimia</taxon>
        <taxon>Trichinellida</taxon>
        <taxon>Trichinellidae</taxon>
        <taxon>Trichinella</taxon>
    </lineage>
</organism>
<sequence>MLFNAILDKHVKLNNPMHVLMTTDHQYTNCQFTNLKASLYCCCQKSTFQFLYSMAFSNKMSIVTEWFKEFIC</sequence>
<gene>
    <name evidence="1" type="ORF">T03_674</name>
</gene>
<name>A0A0V1CRH5_TRIBR</name>
<accession>A0A0V1CRH5</accession>
<evidence type="ECO:0000313" key="2">
    <source>
        <dbReference type="Proteomes" id="UP000054653"/>
    </source>
</evidence>
<comment type="caution">
    <text evidence="1">The sequence shown here is derived from an EMBL/GenBank/DDBJ whole genome shotgun (WGS) entry which is preliminary data.</text>
</comment>